<dbReference type="Pfam" id="PF18911">
    <property type="entry name" value="PKD_4"/>
    <property type="match status" value="4"/>
</dbReference>
<gene>
    <name evidence="7" type="ORF">JIV24_09840</name>
</gene>
<dbReference type="RefSeq" id="WP_200464861.1">
    <property type="nucleotide sequence ID" value="NZ_JAENRR010000019.1"/>
</dbReference>
<dbReference type="Proteomes" id="UP000605676">
    <property type="component" value="Unassembled WGS sequence"/>
</dbReference>
<dbReference type="PANTHER" id="PTHR46730:SF4">
    <property type="entry name" value="POLYCYSTIC KIDNEY DISEASE PROTEIN 1-LIKE 1"/>
    <property type="match status" value="1"/>
</dbReference>
<dbReference type="Pfam" id="PF13585">
    <property type="entry name" value="CHU_C"/>
    <property type="match status" value="1"/>
</dbReference>
<evidence type="ECO:0000313" key="8">
    <source>
        <dbReference type="Proteomes" id="UP000605676"/>
    </source>
</evidence>
<evidence type="ECO:0000256" key="1">
    <source>
        <dbReference type="ARBA" id="ARBA00004141"/>
    </source>
</evidence>
<dbReference type="EMBL" id="JAENRR010000019">
    <property type="protein sequence ID" value="MBK3517631.1"/>
    <property type="molecule type" value="Genomic_DNA"/>
</dbReference>
<protein>
    <submittedName>
        <fullName evidence="7">PKD domain-containing protein</fullName>
    </submittedName>
</protein>
<dbReference type="InterPro" id="IPR022409">
    <property type="entry name" value="PKD/Chitinase_dom"/>
</dbReference>
<feature type="domain" description="PKD" evidence="6">
    <location>
        <begin position="1226"/>
        <end position="1273"/>
    </location>
</feature>
<dbReference type="PROSITE" id="PS50093">
    <property type="entry name" value="PKD"/>
    <property type="match status" value="6"/>
</dbReference>
<feature type="domain" description="PKD" evidence="6">
    <location>
        <begin position="883"/>
        <end position="941"/>
    </location>
</feature>
<evidence type="ECO:0000313" key="7">
    <source>
        <dbReference type="EMBL" id="MBK3517631.1"/>
    </source>
</evidence>
<dbReference type="SMART" id="SM00089">
    <property type="entry name" value="PKD"/>
    <property type="match status" value="9"/>
</dbReference>
<keyword evidence="5" id="KW-0472">Membrane</keyword>
<evidence type="ECO:0000256" key="3">
    <source>
        <dbReference type="ARBA" id="ARBA00022737"/>
    </source>
</evidence>
<keyword evidence="8" id="KW-1185">Reference proteome</keyword>
<keyword evidence="4" id="KW-1133">Transmembrane helix</keyword>
<comment type="subcellular location">
    <subcellularLocation>
        <location evidence="1">Membrane</location>
        <topology evidence="1">Multi-pass membrane protein</topology>
    </subcellularLocation>
</comment>
<dbReference type="InterPro" id="IPR000601">
    <property type="entry name" value="PKD_dom"/>
</dbReference>
<dbReference type="InterPro" id="IPR035986">
    <property type="entry name" value="PKD_dom_sf"/>
</dbReference>
<feature type="domain" description="PKD" evidence="6">
    <location>
        <begin position="805"/>
        <end position="831"/>
    </location>
</feature>
<name>A0ABS1HJ32_9BACT</name>
<feature type="domain" description="PKD" evidence="6">
    <location>
        <begin position="692"/>
        <end position="773"/>
    </location>
</feature>
<feature type="domain" description="PKD" evidence="6">
    <location>
        <begin position="1141"/>
        <end position="1179"/>
    </location>
</feature>
<evidence type="ECO:0000256" key="5">
    <source>
        <dbReference type="ARBA" id="ARBA00023136"/>
    </source>
</evidence>
<keyword evidence="2" id="KW-0812">Transmembrane</keyword>
<evidence type="ECO:0000259" key="6">
    <source>
        <dbReference type="PROSITE" id="PS50093"/>
    </source>
</evidence>
<accession>A0ABS1HJ32</accession>
<comment type="caution">
    <text evidence="7">The sequence shown here is derived from an EMBL/GenBank/DDBJ whole genome shotgun (WGS) entry which is preliminary data.</text>
</comment>
<sequence length="1460" mass="159778">MDGKIKAILIVLSVVVSIRGYAQTCNITSKANDIIPDKLCAPVSVTWDVVYRGVNDGGTGNVQMQFDWNDGTALETIDATLTDVSLAEWTVSLNHIYPIGGDECNYHPTVALVVDGVVCTSTMQEQIVTVWDMDDKNGGEISIDPRVYPICVGNSGSVTFMDNSQWNCVPPDENDLPNDHKRWIQWIYGTNSGAGNFIDNARVNGSVRTYPFSGSIDVTSEPILAPTAPWNEAMPIFVPNDRAVGDEFEITLNNWNYCNPYDQGYDPVSTTAIVLIVDDPDGSITPVGPFCENDNPITLTPATPGGQWSGDGITDEWAGEFSPSDAGPGTHIISYYVEDGNSCSATGTVSITVLDSPEANISLGPEAHLCPGTQLPIDGNPTQGQLPYTHLWQGDTSPLNNTTIDNPIFETVDEGTYVLTYRVTDNNGCYDEQNITIGVDSVSIQFLNKEITLCSGLTQTLNPNPSGGSGTFVFHEWSGDRSDLLSATDIENPVFNSTSPGVYKYQYMVRDSYGCEDIDSVYVYVHEQPASQAGANDNACGLSYTLQAVPNVGAGQWSLTTGAGSVSFDDINEPNTLVTVDQYGDYVFAWSEENNGCVDVDEVTISFIEIPQPTVMEDADTCALKYELIATPSIGTGTWLQLSGGGTASFDDASLSLTSVSVSAPDKYEFQWVEDNNGCISEDVVTIDFYPVPNASIGPFNSGICSPAVVSFDNTSANSETYFWDFGDGFISNKEAPEHTFTNNTFEPVDYNIELIASNSFGCVDTGQFSINVLPTPIAQFNNDEEPACSPHEIDFINQSEGANSYGWNFGDGESAITENTSHTFVNKEHYVQSFNIELIASNNYGCRDTLDKFITVYPLVKYNFETSPQEGCHPLKVDMLAEPGAYSYHWDFGNGQTLDGANIATHLFENTNSEPKEYTIKLHTSSAFGCRDSSESSIKVLPSPTCAFELSDNEGCSPLNVLLSNHSSGANTSTWYFDNGEMSEENGSSDISHTYSNPELAPISFSPSLLVENAYGCKDSSTHHLNVFPKVTASISDGAAGCTPYFESLLNNSIGANQFSWDFGDGNTSSAFNGHNEYINSTLTDQNYEVQMIAESSYGCSDTTYTSATVHRRPVPEYTINPTELQMPESTIYIENLTKGSNWNYNWHFGDTQSNDTKNPGTHTYAVSGEYEVWLKVNGEHCADSLMQLVTIYPTLPAIDYGPDAEGCPPLDVQFYNNTIDAHNYFWDFGDGNVSSEKEPKHTYHTSGKYKVKLMAEGPGGLIESDKVEVWVYEKPLANFEVRPTLVKLPETVSFINLSEGATSYLWNFGDGQSSTEHSIQYQYEEAGVYDASLLATNDQGCSDEFVIREAVIAEEAGSISFPNAFTPNPAGSSGGYYKPGSSDNFVFYPFVHEGIVEYELRIYTRWGEMIFESQDINIGWDGYHRDKICAGGVYIWKVKCRYSNGNIEIKTGDVTLFR</sequence>
<dbReference type="Gene3D" id="2.60.40.10">
    <property type="entry name" value="Immunoglobulins"/>
    <property type="match status" value="9"/>
</dbReference>
<evidence type="ECO:0000256" key="2">
    <source>
        <dbReference type="ARBA" id="ARBA00022692"/>
    </source>
</evidence>
<feature type="domain" description="PKD" evidence="6">
    <location>
        <begin position="1304"/>
        <end position="1342"/>
    </location>
</feature>
<keyword evidence="3" id="KW-0677">Repeat</keyword>
<organism evidence="7 8">
    <name type="scientific">Carboxylicivirga marina</name>
    <dbReference type="NCBI Taxonomy" id="2800988"/>
    <lineage>
        <taxon>Bacteria</taxon>
        <taxon>Pseudomonadati</taxon>
        <taxon>Bacteroidota</taxon>
        <taxon>Bacteroidia</taxon>
        <taxon>Marinilabiliales</taxon>
        <taxon>Marinilabiliaceae</taxon>
        <taxon>Carboxylicivirga</taxon>
    </lineage>
</organism>
<dbReference type="CDD" id="cd00146">
    <property type="entry name" value="PKD"/>
    <property type="match status" value="3"/>
</dbReference>
<proteinExistence type="predicted"/>
<reference evidence="7 8" key="1">
    <citation type="submission" date="2021-01" db="EMBL/GenBank/DDBJ databases">
        <title>Carboxyliciviraga sp.nov., isolated from coastal sediments.</title>
        <authorList>
            <person name="Lu D."/>
            <person name="Zhang T."/>
        </authorList>
    </citation>
    <scope>NUCLEOTIDE SEQUENCE [LARGE SCALE GENOMIC DNA]</scope>
    <source>
        <strain evidence="7 8">N1Y132</strain>
    </source>
</reference>
<dbReference type="PANTHER" id="PTHR46730">
    <property type="entry name" value="POLYCYSTIN-1"/>
    <property type="match status" value="1"/>
</dbReference>
<dbReference type="SUPFAM" id="SSF49299">
    <property type="entry name" value="PKD domain"/>
    <property type="match status" value="8"/>
</dbReference>
<evidence type="ECO:0000256" key="4">
    <source>
        <dbReference type="ARBA" id="ARBA00022989"/>
    </source>
</evidence>
<dbReference type="InterPro" id="IPR013783">
    <property type="entry name" value="Ig-like_fold"/>
</dbReference>